<organism evidence="1 2">
    <name type="scientific">Trifolium subterraneum</name>
    <name type="common">Subterranean clover</name>
    <dbReference type="NCBI Taxonomy" id="3900"/>
    <lineage>
        <taxon>Eukaryota</taxon>
        <taxon>Viridiplantae</taxon>
        <taxon>Streptophyta</taxon>
        <taxon>Embryophyta</taxon>
        <taxon>Tracheophyta</taxon>
        <taxon>Spermatophyta</taxon>
        <taxon>Magnoliopsida</taxon>
        <taxon>eudicotyledons</taxon>
        <taxon>Gunneridae</taxon>
        <taxon>Pentapetalae</taxon>
        <taxon>rosids</taxon>
        <taxon>fabids</taxon>
        <taxon>Fabales</taxon>
        <taxon>Fabaceae</taxon>
        <taxon>Papilionoideae</taxon>
        <taxon>50 kb inversion clade</taxon>
        <taxon>NPAAA clade</taxon>
        <taxon>Hologalegina</taxon>
        <taxon>IRL clade</taxon>
        <taxon>Trifolieae</taxon>
        <taxon>Trifolium</taxon>
    </lineage>
</organism>
<dbReference type="AlphaFoldDB" id="A0A2Z6M8T5"/>
<name>A0A2Z6M8T5_TRISU</name>
<dbReference type="Proteomes" id="UP000242715">
    <property type="component" value="Unassembled WGS sequence"/>
</dbReference>
<dbReference type="EMBL" id="DF973380">
    <property type="protein sequence ID" value="GAU28796.1"/>
    <property type="molecule type" value="Genomic_DNA"/>
</dbReference>
<accession>A0A2Z6M8T5</accession>
<evidence type="ECO:0000313" key="2">
    <source>
        <dbReference type="Proteomes" id="UP000242715"/>
    </source>
</evidence>
<sequence>MEDGAISLLLKSEVLEPDCTMWNLTQKEYLSDLAIKFYMWNRCYWQIQKMSVPSAFGVWLVLGKQILQNKYSTDDVLNMTIVALRLMLEKNGREMEGCI</sequence>
<evidence type="ECO:0000313" key="1">
    <source>
        <dbReference type="EMBL" id="GAU28796.1"/>
    </source>
</evidence>
<reference evidence="2" key="1">
    <citation type="journal article" date="2017" name="Front. Plant Sci.">
        <title>Climate Clever Clovers: New Paradigm to Reduce the Environmental Footprint of Ruminants by Breeding Low Methanogenic Forages Utilizing Haplotype Variation.</title>
        <authorList>
            <person name="Kaur P."/>
            <person name="Appels R."/>
            <person name="Bayer P.E."/>
            <person name="Keeble-Gagnere G."/>
            <person name="Wang J."/>
            <person name="Hirakawa H."/>
            <person name="Shirasawa K."/>
            <person name="Vercoe P."/>
            <person name="Stefanova K."/>
            <person name="Durmic Z."/>
            <person name="Nichols P."/>
            <person name="Revell C."/>
            <person name="Isobe S.N."/>
            <person name="Edwards D."/>
            <person name="Erskine W."/>
        </authorList>
    </citation>
    <scope>NUCLEOTIDE SEQUENCE [LARGE SCALE GENOMIC DNA]</scope>
    <source>
        <strain evidence="2">cv. Daliak</strain>
    </source>
</reference>
<protein>
    <submittedName>
        <fullName evidence="1">Uncharacterized protein</fullName>
    </submittedName>
</protein>
<gene>
    <name evidence="1" type="ORF">TSUD_357820</name>
</gene>
<keyword evidence="2" id="KW-1185">Reference proteome</keyword>
<proteinExistence type="predicted"/>